<dbReference type="STRING" id="103827.A0A0N5CYM7"/>
<dbReference type="AlphaFoldDB" id="A0A0N5CYM7"/>
<dbReference type="PANTHER" id="PTHR11079">
    <property type="entry name" value="CYTOSINE DEAMINASE FAMILY MEMBER"/>
    <property type="match status" value="1"/>
</dbReference>
<dbReference type="OrthoDB" id="3180714at2759"/>
<evidence type="ECO:0000256" key="1">
    <source>
        <dbReference type="ARBA" id="ARBA00022694"/>
    </source>
</evidence>
<dbReference type="PROSITE" id="PS51747">
    <property type="entry name" value="CYT_DCMP_DEAMINASES_2"/>
    <property type="match status" value="1"/>
</dbReference>
<dbReference type="Pfam" id="PF00383">
    <property type="entry name" value="dCMP_cyt_deam_1"/>
    <property type="match status" value="1"/>
</dbReference>
<comment type="similarity">
    <text evidence="2">Belongs to the cytidine and deoxycytidylate deaminase family. ADAT3 subfamily.</text>
</comment>
<evidence type="ECO:0000313" key="5">
    <source>
        <dbReference type="Proteomes" id="UP000276776"/>
    </source>
</evidence>
<proteinExistence type="inferred from homology"/>
<gene>
    <name evidence="4" type="ORF">TCLT_LOCUS5545</name>
</gene>
<keyword evidence="5" id="KW-1185">Reference proteome</keyword>
<sequence length="272" mass="31373">MKTERGRKKQKSNVQPILPQETTRSDLPLVEYYAIHIHDRCKIELLLQILPSMSAKMSHLKRVENGRILIQPTEVMLSQELVEKLQTVISNVCIIKVNVPLRKPITRQQFLWTKQYWPTAFHCNKQNEALLDGTFFSIQEQLKIDHFYWESKKVGNGRSGCIFVDPNGNVVAKSGARNTPLGHAVMTAISDLCNYHRIENSNVSQYLGTGYDVYLTDEPCAMCAMALVHFRVRRVFYGKRTLSGGVYESSWRIQEEKSLNHHYTVFRIDKLS</sequence>
<dbReference type="PANTHER" id="PTHR11079:SF156">
    <property type="entry name" value="INACTIVE TRNA-SPECIFIC ADENOSINE DEAMINASE-LIKE PROTEIN 3-RELATED"/>
    <property type="match status" value="1"/>
</dbReference>
<name>A0A0N5CYM7_THECL</name>
<dbReference type="InterPro" id="IPR002125">
    <property type="entry name" value="CMP_dCMP_dom"/>
</dbReference>
<reference evidence="6" key="1">
    <citation type="submission" date="2017-02" db="UniProtKB">
        <authorList>
            <consortium name="WormBaseParasite"/>
        </authorList>
    </citation>
    <scope>IDENTIFICATION</scope>
</reference>
<dbReference type="WBParaSite" id="TCLT_0000555601-mRNA-1">
    <property type="protein sequence ID" value="TCLT_0000555601-mRNA-1"/>
    <property type="gene ID" value="TCLT_0000555601"/>
</dbReference>
<keyword evidence="1" id="KW-0819">tRNA processing</keyword>
<dbReference type="GO" id="GO:0005737">
    <property type="term" value="C:cytoplasm"/>
    <property type="evidence" value="ECO:0007669"/>
    <property type="project" value="TreeGrafter"/>
</dbReference>
<dbReference type="GO" id="GO:0005634">
    <property type="term" value="C:nucleus"/>
    <property type="evidence" value="ECO:0007669"/>
    <property type="project" value="TreeGrafter"/>
</dbReference>
<dbReference type="Gene3D" id="3.40.140.10">
    <property type="entry name" value="Cytidine Deaminase, domain 2"/>
    <property type="match status" value="1"/>
</dbReference>
<dbReference type="GO" id="GO:0052717">
    <property type="term" value="F:tRNA-specific adenosine-34 deaminase activity"/>
    <property type="evidence" value="ECO:0007669"/>
    <property type="project" value="TreeGrafter"/>
</dbReference>
<feature type="domain" description="CMP/dCMP-type deaminase" evidence="3">
    <location>
        <begin position="131"/>
        <end position="248"/>
    </location>
</feature>
<accession>A0A0N5CYM7</accession>
<dbReference type="EMBL" id="UYYF01004346">
    <property type="protein sequence ID" value="VDN02804.1"/>
    <property type="molecule type" value="Genomic_DNA"/>
</dbReference>
<dbReference type="GO" id="GO:0008033">
    <property type="term" value="P:tRNA processing"/>
    <property type="evidence" value="ECO:0007669"/>
    <property type="project" value="UniProtKB-KW"/>
</dbReference>
<dbReference type="OMA" id="SINHHYE"/>
<evidence type="ECO:0000313" key="4">
    <source>
        <dbReference type="EMBL" id="VDN02804.1"/>
    </source>
</evidence>
<dbReference type="CDD" id="cd01285">
    <property type="entry name" value="nucleoside_deaminase"/>
    <property type="match status" value="1"/>
</dbReference>
<protein>
    <submittedName>
        <fullName evidence="6">CMP/dCMP-type deaminase domain-containing protein</fullName>
    </submittedName>
</protein>
<evidence type="ECO:0000259" key="3">
    <source>
        <dbReference type="PROSITE" id="PS51747"/>
    </source>
</evidence>
<dbReference type="Proteomes" id="UP000276776">
    <property type="component" value="Unassembled WGS sequence"/>
</dbReference>
<organism evidence="6">
    <name type="scientific">Thelazia callipaeda</name>
    <name type="common">Oriental eyeworm</name>
    <name type="synonym">Parasitic nematode</name>
    <dbReference type="NCBI Taxonomy" id="103827"/>
    <lineage>
        <taxon>Eukaryota</taxon>
        <taxon>Metazoa</taxon>
        <taxon>Ecdysozoa</taxon>
        <taxon>Nematoda</taxon>
        <taxon>Chromadorea</taxon>
        <taxon>Rhabditida</taxon>
        <taxon>Spirurina</taxon>
        <taxon>Spiruromorpha</taxon>
        <taxon>Thelazioidea</taxon>
        <taxon>Thelaziidae</taxon>
        <taxon>Thelazia</taxon>
    </lineage>
</organism>
<evidence type="ECO:0000256" key="2">
    <source>
        <dbReference type="ARBA" id="ARBA00038160"/>
    </source>
</evidence>
<dbReference type="InterPro" id="IPR016193">
    <property type="entry name" value="Cytidine_deaminase-like"/>
</dbReference>
<reference evidence="4 5" key="2">
    <citation type="submission" date="2018-11" db="EMBL/GenBank/DDBJ databases">
        <authorList>
            <consortium name="Pathogen Informatics"/>
        </authorList>
    </citation>
    <scope>NUCLEOTIDE SEQUENCE [LARGE SCALE GENOMIC DNA]</scope>
</reference>
<evidence type="ECO:0000313" key="6">
    <source>
        <dbReference type="WBParaSite" id="TCLT_0000555601-mRNA-1"/>
    </source>
</evidence>
<dbReference type="SUPFAM" id="SSF53927">
    <property type="entry name" value="Cytidine deaminase-like"/>
    <property type="match status" value="1"/>
</dbReference>